<evidence type="ECO:0000313" key="2">
    <source>
        <dbReference type="EMBL" id="STO67604.1"/>
    </source>
</evidence>
<proteinExistence type="predicted"/>
<dbReference type="InterPro" id="IPR011250">
    <property type="entry name" value="OMP/PagP_B-barrel"/>
</dbReference>
<sequence>MKINKLFLTVLSVLPAFAIAQTSGFNFYGKAGIDLTSRFESFQIIGDKDINAPNGPYIPTPSKKNTFSPSVFLETTYNVFPKTELGLGIGYIKRKGFKTTTTYDGNSQGEYQPNVHESTIVGTYNVNRYSSLPVYLILKQNYPLNQNTNLYFKGNLGYSFNKIRDTQYDHFTDQMQRGTLRKEDGSSYLSDLKTKNGLYLGLGIGVEYKSFLVELGYYHTNSKITYQNSTKQGLRYTSTSYNNDALRLSVGFKF</sequence>
<evidence type="ECO:0000256" key="1">
    <source>
        <dbReference type="SAM" id="SignalP"/>
    </source>
</evidence>
<dbReference type="Proteomes" id="UP000254496">
    <property type="component" value="Unassembled WGS sequence"/>
</dbReference>
<keyword evidence="1" id="KW-0732">Signal</keyword>
<feature type="signal peptide" evidence="1">
    <location>
        <begin position="1"/>
        <end position="20"/>
    </location>
</feature>
<name>A0AB38H7F8_9PAST</name>
<comment type="caution">
    <text evidence="2">The sequence shown here is derived from an EMBL/GenBank/DDBJ whole genome shotgun (WGS) entry which is preliminary data.</text>
</comment>
<dbReference type="RefSeq" id="WP_115072439.1">
    <property type="nucleotide sequence ID" value="NZ_UGHE01000002.1"/>
</dbReference>
<evidence type="ECO:0000313" key="3">
    <source>
        <dbReference type="Proteomes" id="UP000254496"/>
    </source>
</evidence>
<evidence type="ECO:0008006" key="4">
    <source>
        <dbReference type="Google" id="ProtNLM"/>
    </source>
</evidence>
<dbReference type="SUPFAM" id="SSF56925">
    <property type="entry name" value="OMPA-like"/>
    <property type="match status" value="1"/>
</dbReference>
<dbReference type="EMBL" id="UGHJ01000001">
    <property type="protein sequence ID" value="STO67604.1"/>
    <property type="molecule type" value="Genomic_DNA"/>
</dbReference>
<accession>A0AB38H7F8</accession>
<gene>
    <name evidence="2" type="ORF">NCTC8540_00066</name>
</gene>
<reference evidence="2 3" key="1">
    <citation type="submission" date="2018-06" db="EMBL/GenBank/DDBJ databases">
        <authorList>
            <consortium name="Pathogen Informatics"/>
            <person name="Doyle S."/>
        </authorList>
    </citation>
    <scope>NUCLEOTIDE SEQUENCE [LARGE SCALE GENOMIC DNA]</scope>
    <source>
        <strain evidence="2 3">NCTC8540</strain>
    </source>
</reference>
<feature type="chain" id="PRO_5044218351" description="Outer membrane protein beta-barrel domain-containing protein" evidence="1">
    <location>
        <begin position="21"/>
        <end position="254"/>
    </location>
</feature>
<dbReference type="AlphaFoldDB" id="A0AB38H7F8"/>
<organism evidence="2 3">
    <name type="scientific">Canicola haemoglobinophilus</name>
    <dbReference type="NCBI Taxonomy" id="733"/>
    <lineage>
        <taxon>Bacteria</taxon>
        <taxon>Pseudomonadati</taxon>
        <taxon>Pseudomonadota</taxon>
        <taxon>Gammaproteobacteria</taxon>
        <taxon>Pasteurellales</taxon>
        <taxon>Pasteurellaceae</taxon>
        <taxon>Canicola</taxon>
    </lineage>
</organism>
<protein>
    <recommendedName>
        <fullName evidence="4">Outer membrane protein beta-barrel domain-containing protein</fullName>
    </recommendedName>
</protein>